<proteinExistence type="predicted"/>
<dbReference type="EMBL" id="RCMG01002512">
    <property type="protein sequence ID" value="KAG2809268.1"/>
    <property type="molecule type" value="Genomic_DNA"/>
</dbReference>
<gene>
    <name evidence="2" type="ORF">PC113_g23896</name>
</gene>
<comment type="caution">
    <text evidence="2">The sequence shown here is derived from an EMBL/GenBank/DDBJ whole genome shotgun (WGS) entry which is preliminary data.</text>
</comment>
<accession>A0A8T0Y5Y2</accession>
<feature type="compositionally biased region" description="Basic and acidic residues" evidence="1">
    <location>
        <begin position="117"/>
        <end position="126"/>
    </location>
</feature>
<dbReference type="Proteomes" id="UP000735874">
    <property type="component" value="Unassembled WGS sequence"/>
</dbReference>
<evidence type="ECO:0000313" key="3">
    <source>
        <dbReference type="Proteomes" id="UP000735874"/>
    </source>
</evidence>
<protein>
    <submittedName>
        <fullName evidence="2">Uncharacterized protein</fullName>
    </submittedName>
</protein>
<reference evidence="2" key="1">
    <citation type="submission" date="2018-10" db="EMBL/GenBank/DDBJ databases">
        <title>Effector identification in a new, highly contiguous assembly of the strawberry crown rot pathogen Phytophthora cactorum.</title>
        <authorList>
            <person name="Armitage A.D."/>
            <person name="Nellist C.F."/>
            <person name="Bates H."/>
            <person name="Vickerstaff R.J."/>
            <person name="Harrison R.J."/>
        </authorList>
    </citation>
    <scope>NUCLEOTIDE SEQUENCE</scope>
    <source>
        <strain evidence="2">15-7</strain>
    </source>
</reference>
<name>A0A8T0Y5Y2_9STRA</name>
<dbReference type="VEuPathDB" id="FungiDB:PC110_g21070"/>
<organism evidence="2 3">
    <name type="scientific">Phytophthora cactorum</name>
    <dbReference type="NCBI Taxonomy" id="29920"/>
    <lineage>
        <taxon>Eukaryota</taxon>
        <taxon>Sar</taxon>
        <taxon>Stramenopiles</taxon>
        <taxon>Oomycota</taxon>
        <taxon>Peronosporomycetes</taxon>
        <taxon>Peronosporales</taxon>
        <taxon>Peronosporaceae</taxon>
        <taxon>Phytophthora</taxon>
    </lineage>
</organism>
<evidence type="ECO:0000313" key="2">
    <source>
        <dbReference type="EMBL" id="KAG2809268.1"/>
    </source>
</evidence>
<evidence type="ECO:0000256" key="1">
    <source>
        <dbReference type="SAM" id="MobiDB-lite"/>
    </source>
</evidence>
<sequence>MDVRAIDFKHRWRQLRAVGWTPKRPSGLAKDWTYTSLIGKSFVGEDAVVTFAIESGLIVDESGESEETASGNEVVPSYESVTASQIDTSIALLANTAAEMFGSDSDFEPDADGQLEQSDHDDHTSDGDGGSADGGKSMEDVESVEGNADARVAVAANDVNVMADGKLDISDNSGDEVIELREYPDDTLELDEDVAHMDDAFVEASGGKLTLKAIDKDAIRRFARSVPSSELEPYSGGYL</sequence>
<dbReference type="AlphaFoldDB" id="A0A8T0Y5Y2"/>
<feature type="region of interest" description="Disordered" evidence="1">
    <location>
        <begin position="102"/>
        <end position="145"/>
    </location>
</feature>
<dbReference type="VEuPathDB" id="FungiDB:PC110_g21069"/>